<feature type="transmembrane region" description="Helical" evidence="2">
    <location>
        <begin position="290"/>
        <end position="309"/>
    </location>
</feature>
<feature type="transmembrane region" description="Helical" evidence="2">
    <location>
        <begin position="234"/>
        <end position="253"/>
    </location>
</feature>
<evidence type="ECO:0008006" key="5">
    <source>
        <dbReference type="Google" id="ProtNLM"/>
    </source>
</evidence>
<proteinExistence type="predicted"/>
<sequence length="502" mass="56368">MWEEEYPLPGYKTATEKYVTAQFIGMGLLTSWLVGGDFAGGPSLSAAIGALSLFFFFFYRREGAISTSTNRRYFRRWLLVPIAMLVIWSIGQFSPTISYLQIGDRIYLQLANPPTIGPVNSFSGANWQLMVYPCMMMMSAVGLVAFTQSQHAMAKILITLTRSAMILAGIGLVGEVFRWKRILTFLTPAQDNFYSVFPHGHQWAAFALFWMVVSFGVLFYLHHRQSWKSLFSHNSMWLVLGWVVLAWSVYWTGAPVHHFLLGLGIGLLTLSTGLMIAANRKGHIGSMLGGGLLALIGCALSGGSIYYFASEFTLAQNDVTRAPFGIPWEVQTALWRDAWALFEQRPYFGWGIDAFADVLPFHQQIDLGQEYYGSPHSDLLQGLVEYGLVGMALWLIYPLSLMFAFARMKTHRRLSHYLWGGATLLALLSLVSQPLSSPANFVCLWIGLAMAFKWSQAAEQGQRSTPVARNSPLPVIKANPERENEVDRSSKTRHKNRRRRSN</sequence>
<organism evidence="3 4">
    <name type="scientific">Cerasicoccus arenae</name>
    <dbReference type="NCBI Taxonomy" id="424488"/>
    <lineage>
        <taxon>Bacteria</taxon>
        <taxon>Pseudomonadati</taxon>
        <taxon>Verrucomicrobiota</taxon>
        <taxon>Opitutia</taxon>
        <taxon>Puniceicoccales</taxon>
        <taxon>Cerasicoccaceae</taxon>
        <taxon>Cerasicoccus</taxon>
    </lineage>
</organism>
<protein>
    <recommendedName>
        <fullName evidence="5">O-antigen ligase</fullName>
    </recommendedName>
</protein>
<evidence type="ECO:0000313" key="4">
    <source>
        <dbReference type="Proteomes" id="UP000642829"/>
    </source>
</evidence>
<feature type="transmembrane region" description="Helical" evidence="2">
    <location>
        <begin position="38"/>
        <end position="58"/>
    </location>
</feature>
<feature type="compositionally biased region" description="Basic and acidic residues" evidence="1">
    <location>
        <begin position="479"/>
        <end position="490"/>
    </location>
</feature>
<reference evidence="3" key="1">
    <citation type="journal article" date="2014" name="Int. J. Syst. Evol. Microbiol.">
        <title>Complete genome sequence of Corynebacterium casei LMG S-19264T (=DSM 44701T), isolated from a smear-ripened cheese.</title>
        <authorList>
            <consortium name="US DOE Joint Genome Institute (JGI-PGF)"/>
            <person name="Walter F."/>
            <person name="Albersmeier A."/>
            <person name="Kalinowski J."/>
            <person name="Ruckert C."/>
        </authorList>
    </citation>
    <scope>NUCLEOTIDE SEQUENCE</scope>
    <source>
        <strain evidence="3">KCTC 12870</strain>
    </source>
</reference>
<dbReference type="RefSeq" id="WP_189511006.1">
    <property type="nucleotide sequence ID" value="NZ_BMXG01000001.1"/>
</dbReference>
<dbReference type="Proteomes" id="UP000642829">
    <property type="component" value="Unassembled WGS sequence"/>
</dbReference>
<feature type="transmembrane region" description="Helical" evidence="2">
    <location>
        <begin position="129"/>
        <end position="147"/>
    </location>
</feature>
<feature type="compositionally biased region" description="Basic residues" evidence="1">
    <location>
        <begin position="491"/>
        <end position="502"/>
    </location>
</feature>
<keyword evidence="2" id="KW-0472">Membrane</keyword>
<feature type="transmembrane region" description="Helical" evidence="2">
    <location>
        <begin position="159"/>
        <end position="177"/>
    </location>
</feature>
<feature type="region of interest" description="Disordered" evidence="1">
    <location>
        <begin position="462"/>
        <end position="502"/>
    </location>
</feature>
<dbReference type="InterPro" id="IPR051533">
    <property type="entry name" value="WaaL-like"/>
</dbReference>
<keyword evidence="2" id="KW-1133">Transmembrane helix</keyword>
<feature type="transmembrane region" description="Helical" evidence="2">
    <location>
        <begin position="78"/>
        <end position="100"/>
    </location>
</feature>
<evidence type="ECO:0000256" key="1">
    <source>
        <dbReference type="SAM" id="MobiDB-lite"/>
    </source>
</evidence>
<dbReference type="AlphaFoldDB" id="A0A8J3GDE7"/>
<feature type="transmembrane region" description="Helical" evidence="2">
    <location>
        <begin position="386"/>
        <end position="405"/>
    </location>
</feature>
<accession>A0A8J3GDE7</accession>
<gene>
    <name evidence="3" type="ORF">GCM10007047_02360</name>
</gene>
<comment type="caution">
    <text evidence="3">The sequence shown here is derived from an EMBL/GenBank/DDBJ whole genome shotgun (WGS) entry which is preliminary data.</text>
</comment>
<dbReference type="EMBL" id="BMXG01000001">
    <property type="protein sequence ID" value="GHB90996.1"/>
    <property type="molecule type" value="Genomic_DNA"/>
</dbReference>
<name>A0A8J3GDE7_9BACT</name>
<evidence type="ECO:0000256" key="2">
    <source>
        <dbReference type="SAM" id="Phobius"/>
    </source>
</evidence>
<keyword evidence="4" id="KW-1185">Reference proteome</keyword>
<reference evidence="3" key="2">
    <citation type="submission" date="2020-09" db="EMBL/GenBank/DDBJ databases">
        <authorList>
            <person name="Sun Q."/>
            <person name="Kim S."/>
        </authorList>
    </citation>
    <scope>NUCLEOTIDE SEQUENCE</scope>
    <source>
        <strain evidence="3">KCTC 12870</strain>
    </source>
</reference>
<evidence type="ECO:0000313" key="3">
    <source>
        <dbReference type="EMBL" id="GHB90996.1"/>
    </source>
</evidence>
<dbReference type="PANTHER" id="PTHR37422">
    <property type="entry name" value="TEICHURONIC ACID BIOSYNTHESIS PROTEIN TUAE"/>
    <property type="match status" value="1"/>
</dbReference>
<keyword evidence="2" id="KW-0812">Transmembrane</keyword>
<feature type="transmembrane region" description="Helical" evidence="2">
    <location>
        <begin position="203"/>
        <end position="222"/>
    </location>
</feature>
<feature type="transmembrane region" description="Helical" evidence="2">
    <location>
        <begin position="259"/>
        <end position="278"/>
    </location>
</feature>
<dbReference type="PANTHER" id="PTHR37422:SF13">
    <property type="entry name" value="LIPOPOLYSACCHARIDE BIOSYNTHESIS PROTEIN PA4999-RELATED"/>
    <property type="match status" value="1"/>
</dbReference>